<gene>
    <name evidence="2" type="ORF">GKZ95_13385</name>
</gene>
<name>A0A6A8NJL1_ENTFC</name>
<feature type="transmembrane region" description="Helical" evidence="1">
    <location>
        <begin position="6"/>
        <end position="29"/>
    </location>
</feature>
<dbReference type="InterPro" id="IPR032675">
    <property type="entry name" value="LRR_dom_sf"/>
</dbReference>
<evidence type="ECO:0000313" key="2">
    <source>
        <dbReference type="EMBL" id="MTD36802.1"/>
    </source>
</evidence>
<reference evidence="2" key="1">
    <citation type="submission" date="2019-10" db="EMBL/GenBank/DDBJ databases">
        <title>Identification of the same linezolid-resistant Tn6246::fexB-poxtA-carrying Enterococcus faecium strain colonizing a hospitalized patient and bovines in different continents.</title>
        <authorList>
            <person name="Tedim A.P."/>
            <person name="Freitas A.R."/>
            <person name="Novais C."/>
            <person name="Duarte B."/>
            <person name="Elghaieb H."/>
            <person name="Abbassi M.S."/>
            <person name="Peixe L."/>
        </authorList>
    </citation>
    <scope>NUCLEOTIDE SEQUENCE</scope>
    <source>
        <strain evidence="2">2FEZ</strain>
    </source>
</reference>
<evidence type="ECO:0000256" key="1">
    <source>
        <dbReference type="SAM" id="Phobius"/>
    </source>
</evidence>
<keyword evidence="1" id="KW-1133">Transmembrane helix</keyword>
<keyword evidence="1" id="KW-0812">Transmembrane</keyword>
<dbReference type="Pfam" id="PF13306">
    <property type="entry name" value="LRR_5"/>
    <property type="match status" value="1"/>
</dbReference>
<dbReference type="Gene3D" id="3.80.10.10">
    <property type="entry name" value="Ribonuclease Inhibitor"/>
    <property type="match status" value="1"/>
</dbReference>
<keyword evidence="1" id="KW-0472">Membrane</keyword>
<organism evidence="2">
    <name type="scientific">Enterococcus faecium</name>
    <name type="common">Streptococcus faecium</name>
    <dbReference type="NCBI Taxonomy" id="1352"/>
    <lineage>
        <taxon>Bacteria</taxon>
        <taxon>Bacillati</taxon>
        <taxon>Bacillota</taxon>
        <taxon>Bacilli</taxon>
        <taxon>Lactobacillales</taxon>
        <taxon>Enterococcaceae</taxon>
        <taxon>Enterococcus</taxon>
    </lineage>
</organism>
<dbReference type="EMBL" id="WLYP01000025">
    <property type="protein sequence ID" value="MTD36802.1"/>
    <property type="molecule type" value="Genomic_DNA"/>
</dbReference>
<accession>A0A6A8NJL1</accession>
<dbReference type="InterPro" id="IPR026906">
    <property type="entry name" value="LRR_5"/>
</dbReference>
<comment type="caution">
    <text evidence="2">The sequence shown here is derived from an EMBL/GenBank/DDBJ whole genome shotgun (WGS) entry which is preliminary data.</text>
</comment>
<protein>
    <submittedName>
        <fullName evidence="2">Leucine-rich repeat protein</fullName>
    </submittedName>
</protein>
<sequence>MTNGTNQGLFVVVAIIIFGIFIFISYLLFRDTLKPSLGGIFTDGLEQGLCSLKNYCPTDVEAEREDEQFIYAKIREANPSKNETEIWIRADKQSDGTLVITSSSTTDSNYGSGSTLMTGSLTIPDSINRRKIISIGKGKLTGNQIDKSAPFKGAKFDGEIRLPYYLQSIGSGAFYDSSFTGTIVLPDRLEFIGSSAFSKATFTGNLSLPDSLKDIGYSAFSKSNFSGHLDVSHTRLINRYAFMNSKITTVDKGNLEIGDILFGGEGIDTSAIKLSNGVFYNGNNA</sequence>
<proteinExistence type="predicted"/>
<dbReference type="AlphaFoldDB" id="A0A6A8NJL1"/>